<sequence>MKDLGRFYRPSLSFGILFPSGISVMFMTCVTKKELYNAIPFNVTYIKSAMLDMFYYINVLVYGNR</sequence>
<feature type="transmembrane region" description="Helical" evidence="1">
    <location>
        <begin position="12"/>
        <end position="31"/>
    </location>
</feature>
<evidence type="ECO:0000256" key="1">
    <source>
        <dbReference type="SAM" id="Phobius"/>
    </source>
</evidence>
<reference evidence="2 3" key="1">
    <citation type="submission" date="2014-02" db="EMBL/GenBank/DDBJ databases">
        <authorList>
            <person name="Genoscope - CEA"/>
        </authorList>
    </citation>
    <scope>NUCLEOTIDE SEQUENCE [LARGE SCALE GENOMIC DNA]</scope>
    <source>
        <strain evidence="2 3">CS03</strain>
    </source>
</reference>
<organism evidence="2 3">
    <name type="scientific">Xenorhabdus bovienii</name>
    <name type="common">Xenorhabdus nematophila subsp. bovienii</name>
    <dbReference type="NCBI Taxonomy" id="40576"/>
    <lineage>
        <taxon>Bacteria</taxon>
        <taxon>Pseudomonadati</taxon>
        <taxon>Pseudomonadota</taxon>
        <taxon>Gammaproteobacteria</taxon>
        <taxon>Enterobacterales</taxon>
        <taxon>Morganellaceae</taxon>
        <taxon>Xenorhabdus</taxon>
    </lineage>
</organism>
<keyword evidence="1" id="KW-1133">Transmembrane helix</keyword>
<feature type="transmembrane region" description="Helical" evidence="1">
    <location>
        <begin position="43"/>
        <end position="63"/>
    </location>
</feature>
<dbReference type="AlphaFoldDB" id="A0A0B6X7C5"/>
<evidence type="ECO:0000313" key="3">
    <source>
        <dbReference type="Proteomes" id="UP000032930"/>
    </source>
</evidence>
<protein>
    <submittedName>
        <fullName evidence="2">Uncharacterized protein</fullName>
    </submittedName>
</protein>
<name>A0A0B6X7C5_XENBV</name>
<dbReference type="EMBL" id="FO818637">
    <property type="protein sequence ID" value="CDM88613.1"/>
    <property type="molecule type" value="Genomic_DNA"/>
</dbReference>
<evidence type="ECO:0000313" key="2">
    <source>
        <dbReference type="EMBL" id="CDM88613.1"/>
    </source>
</evidence>
<accession>A0A0B6X7C5</accession>
<dbReference type="KEGG" id="xbv:XBW1_1256"/>
<proteinExistence type="predicted"/>
<keyword evidence="1" id="KW-0472">Membrane</keyword>
<dbReference type="Proteomes" id="UP000032930">
    <property type="component" value="Chromosome"/>
</dbReference>
<keyword evidence="1" id="KW-0812">Transmembrane</keyword>
<gene>
    <name evidence="2" type="ORF">XBW1_1256</name>
</gene>